<protein>
    <submittedName>
        <fullName evidence="3">Uncharacterized protein</fullName>
    </submittedName>
</protein>
<feature type="region of interest" description="Disordered" evidence="1">
    <location>
        <begin position="319"/>
        <end position="443"/>
    </location>
</feature>
<reference evidence="3 4" key="1">
    <citation type="submission" date="2016-10" db="EMBL/GenBank/DDBJ databases">
        <authorList>
            <person name="de Groot N.N."/>
        </authorList>
    </citation>
    <scope>NUCLEOTIDE SEQUENCE [LARGE SCALE GENOMIC DNA]</scope>
    <source>
        <strain evidence="3 4">D15d</strain>
    </source>
</reference>
<evidence type="ECO:0000313" key="4">
    <source>
        <dbReference type="Proteomes" id="UP000236726"/>
    </source>
</evidence>
<dbReference type="Proteomes" id="UP000236726">
    <property type="component" value="Unassembled WGS sequence"/>
</dbReference>
<gene>
    <name evidence="3" type="ORF">SAMN05216537_103101</name>
</gene>
<feature type="transmembrane region" description="Helical" evidence="2">
    <location>
        <begin position="290"/>
        <end position="312"/>
    </location>
</feature>
<name>A0A1H5SUA1_9FIRM</name>
<accession>A0A1H5SUA1</accession>
<proteinExistence type="predicted"/>
<dbReference type="EMBL" id="FNUL01000003">
    <property type="protein sequence ID" value="SEF53367.1"/>
    <property type="molecule type" value="Genomic_DNA"/>
</dbReference>
<feature type="compositionally biased region" description="Low complexity" evidence="1">
    <location>
        <begin position="337"/>
        <end position="403"/>
    </location>
</feature>
<keyword evidence="2" id="KW-0812">Transmembrane</keyword>
<sequence>MNNETMLSSLVSGVRDNKINKEEFYKKMYEDVYALVYPIMKNKKDSKDYTEDAIDYIYNNLSQINLDKNIYRQIASLVSSFLVKDLLEDASEYELKDCAYSYDNLKEDKELLNICKNNVTAFRNVKDFKGCGKKFKTLPSVLMAMLELFGYEMRSIGEIAKLTNLSEDKVRGFLNEIRRHYGYEILDGYVLKEDSQELNDLEGFEFIDDNTNPNLEPIVKEDLKESKEASEISEAKKVSELSVAKKDSETKKAREADFEEDEEDEGKKAGPVVGFFARLFPDLSVSQARIVTVALFGLVVAVVAVLVFVPLLGKDEVASDQVQVESTTEAESETETSEATTASQTKAATTKATVESTTEATKSSNSTTTSSTETTTEATEATSSNDSQDSSKSQNSNNSQNVEESGKESGEGSSNGSTQKTDDNTEANATKATQEATTEAASN</sequence>
<evidence type="ECO:0000256" key="2">
    <source>
        <dbReference type="SAM" id="Phobius"/>
    </source>
</evidence>
<evidence type="ECO:0000256" key="1">
    <source>
        <dbReference type="SAM" id="MobiDB-lite"/>
    </source>
</evidence>
<evidence type="ECO:0000313" key="3">
    <source>
        <dbReference type="EMBL" id="SEF53367.1"/>
    </source>
</evidence>
<dbReference type="RefSeq" id="WP_103952322.1">
    <property type="nucleotide sequence ID" value="NZ_FNUL01000003.1"/>
</dbReference>
<keyword evidence="2" id="KW-0472">Membrane</keyword>
<feature type="compositionally biased region" description="Low complexity" evidence="1">
    <location>
        <begin position="426"/>
        <end position="443"/>
    </location>
</feature>
<dbReference type="AlphaFoldDB" id="A0A1H5SUA1"/>
<keyword evidence="4" id="KW-1185">Reference proteome</keyword>
<organism evidence="3 4">
    <name type="scientific">Lachnospira multipara</name>
    <dbReference type="NCBI Taxonomy" id="28051"/>
    <lineage>
        <taxon>Bacteria</taxon>
        <taxon>Bacillati</taxon>
        <taxon>Bacillota</taxon>
        <taxon>Clostridia</taxon>
        <taxon>Lachnospirales</taxon>
        <taxon>Lachnospiraceae</taxon>
        <taxon>Lachnospira</taxon>
    </lineage>
</organism>
<keyword evidence="2" id="KW-1133">Transmembrane helix</keyword>